<organism evidence="3 4">
    <name type="scientific">Pseudonocardia oceani</name>
    <dbReference type="NCBI Taxonomy" id="2792013"/>
    <lineage>
        <taxon>Bacteria</taxon>
        <taxon>Bacillati</taxon>
        <taxon>Actinomycetota</taxon>
        <taxon>Actinomycetes</taxon>
        <taxon>Pseudonocardiales</taxon>
        <taxon>Pseudonocardiaceae</taxon>
        <taxon>Pseudonocardia</taxon>
    </lineage>
</organism>
<accession>A0ABS6UDB6</accession>
<dbReference type="InterPro" id="IPR000674">
    <property type="entry name" value="Ald_Oxase/Xan_DH_a/b"/>
</dbReference>
<comment type="caution">
    <text evidence="3">The sequence shown here is derived from an EMBL/GenBank/DDBJ whole genome shotgun (WGS) entry which is preliminary data.</text>
</comment>
<keyword evidence="1" id="KW-0500">Molybdenum</keyword>
<dbReference type="InterPro" id="IPR046867">
    <property type="entry name" value="AldOxase/xan_DH_MoCoBD2"/>
</dbReference>
<dbReference type="PANTHER" id="PTHR11908">
    <property type="entry name" value="XANTHINE DEHYDROGENASE"/>
    <property type="match status" value="1"/>
</dbReference>
<dbReference type="EMBL" id="JADQDF010000001">
    <property type="protein sequence ID" value="MBW0130233.1"/>
    <property type="molecule type" value="Genomic_DNA"/>
</dbReference>
<dbReference type="Pfam" id="PF01315">
    <property type="entry name" value="Ald_Xan_dh_C"/>
    <property type="match status" value="1"/>
</dbReference>
<protein>
    <submittedName>
        <fullName evidence="3">Xanthine dehydrogenase family protein</fullName>
    </submittedName>
</protein>
<dbReference type="Pfam" id="PF02738">
    <property type="entry name" value="MoCoBD_1"/>
    <property type="match status" value="1"/>
</dbReference>
<reference evidence="3 4" key="1">
    <citation type="submission" date="2020-11" db="EMBL/GenBank/DDBJ databases">
        <title>Pseudonocardia abyssalis sp. nov. and Pseudonocardia oceani sp. nov., description and phylogenomic analysis of two novel actinomycetes isolated from the deep Southern Ocean.</title>
        <authorList>
            <person name="Parra J."/>
        </authorList>
    </citation>
    <scope>NUCLEOTIDE SEQUENCE [LARGE SCALE GENOMIC DNA]</scope>
    <source>
        <strain evidence="4">KRD185</strain>
    </source>
</reference>
<dbReference type="InterPro" id="IPR016208">
    <property type="entry name" value="Ald_Oxase/xanthine_DH-like"/>
</dbReference>
<dbReference type="Pfam" id="PF20256">
    <property type="entry name" value="MoCoBD_2"/>
    <property type="match status" value="1"/>
</dbReference>
<dbReference type="SMART" id="SM01008">
    <property type="entry name" value="Ald_Xan_dh_C"/>
    <property type="match status" value="1"/>
</dbReference>
<dbReference type="PANTHER" id="PTHR11908:SF132">
    <property type="entry name" value="ALDEHYDE OXIDASE 1-RELATED"/>
    <property type="match status" value="1"/>
</dbReference>
<dbReference type="InterPro" id="IPR008274">
    <property type="entry name" value="AldOxase/xan_DH_MoCoBD1"/>
</dbReference>
<name>A0ABS6UDB6_9PSEU</name>
<feature type="domain" description="Aldehyde oxidase/xanthine dehydrogenase a/b hammerhead" evidence="2">
    <location>
        <begin position="46"/>
        <end position="161"/>
    </location>
</feature>
<evidence type="ECO:0000313" key="4">
    <source>
        <dbReference type="Proteomes" id="UP000694300"/>
    </source>
</evidence>
<dbReference type="RefSeq" id="WP_218590339.1">
    <property type="nucleotide sequence ID" value="NZ_JADQDE010000035.1"/>
</dbReference>
<dbReference type="Proteomes" id="UP000694300">
    <property type="component" value="Unassembled WGS sequence"/>
</dbReference>
<proteinExistence type="predicted"/>
<evidence type="ECO:0000256" key="1">
    <source>
        <dbReference type="ARBA" id="ARBA00022505"/>
    </source>
</evidence>
<sequence length="808" mass="86037">MTETLPGTTPGSATTTTSITDSHLKIRTDKWIGKRAKRVEDPRYLTGTARYVADLVLPRMLHAVYVRSPHPHARIVSVDTSVLPGLGASVWVFTGEDLAEVPPLIDHVALDNLLRTPQNVIAIDKVRFVGDAVAVVVAADRYAAEDAAEELGAAVEYELLAPVPNVAAANAPNAALLFEDLKTNEIYRQTERHGDTDSAFAAADRTFSIRFHHNRYGAAPMETRGVLADYERSEQQMTVWSSTQMPHFLRSVIAGQLSLPEHRVRVIAPEVGGGFGQKMCTSPEEIAIPFIALQLGRPVKWIEDRHEHLLAATQAKEEYINLEVAVTNDGTLLGVRGEFIGDGGGYSFNTESALIEPALAAKSFPGPYRLAAFDETVAASLTNKSPVAAYRGVGWTAANTVREIIVDEIARGLGIDPVEIRLRNMLRADELPYRSITEQLYDSGSYHESLELATEAVDYTAFRALQASLREQGRYIGLGISSYVEQTAWGSDSSAQAGTPLPSHDNSTVTVDPGGTVTVAVSTSCHGQGHETAYAQIAADGLGVDMADVKVIYGDTRSAPYGLGTYASRSAVIGGATVARAAADVRDQLLKVAANMLEANPEDLTIEDSVISVSGAPGTSRTMAEVAFAAYWDSEVRSEEPLLTATRFYDPPATYANGCVVVLAEVDAGTGTVTLDRIVAVEDCGTVINPMIVEAQVQGAITQGVGGALFEQFVYGDDGQPLTTTYMDYLIPTSTDVPPIEVLSLCSPSPFSVGGIKGMGEGGQIAAPAAVANAVADALAPFGAKIRQLPLTPDYVLRLVGSIGADET</sequence>
<gene>
    <name evidence="3" type="ORF">I4I82_21480</name>
</gene>
<evidence type="ECO:0000259" key="2">
    <source>
        <dbReference type="SMART" id="SM01008"/>
    </source>
</evidence>
<evidence type="ECO:0000313" key="3">
    <source>
        <dbReference type="EMBL" id="MBW0130233.1"/>
    </source>
</evidence>
<keyword evidence="4" id="KW-1185">Reference proteome</keyword>